<dbReference type="InterPro" id="IPR001179">
    <property type="entry name" value="PPIase_FKBP_dom"/>
</dbReference>
<evidence type="ECO:0000256" key="3">
    <source>
        <dbReference type="ARBA" id="ARBA00023110"/>
    </source>
</evidence>
<sequence>MKNCSKIIVLSVVLATLISCKQQQARMPISRSSGTFMKESIIRNKKLVAGEEGKIDSIIKSNPQIQYIASKKGYWYHYEVRNDKDTLRPKKGDVAQFDYEIKDLKGNVVYSEVELRPQTYKVDKQNIIKGLRDGIKLMRKKETVTFLFPSHMAYGYHGDNKRIGSNQPLICTVTLNDFKPEEKVKTENQ</sequence>
<dbReference type="PROSITE" id="PS51257">
    <property type="entry name" value="PROKAR_LIPOPROTEIN"/>
    <property type="match status" value="1"/>
</dbReference>
<dbReference type="NCBIfam" id="TIGR03516">
    <property type="entry name" value="ppisom_GldI"/>
    <property type="match status" value="1"/>
</dbReference>
<evidence type="ECO:0000256" key="4">
    <source>
        <dbReference type="ARBA" id="ARBA00023235"/>
    </source>
</evidence>
<keyword evidence="4 5" id="KW-0413">Isomerase</keyword>
<evidence type="ECO:0000313" key="9">
    <source>
        <dbReference type="Proteomes" id="UP000293300"/>
    </source>
</evidence>
<name>A0A4Q9YY25_9FLAO</name>
<dbReference type="InterPro" id="IPR019869">
    <property type="entry name" value="Motility-assoc_PPIase_GldI"/>
</dbReference>
<dbReference type="Gene3D" id="3.10.50.40">
    <property type="match status" value="1"/>
</dbReference>
<gene>
    <name evidence="8" type="primary">gldI</name>
    <name evidence="8" type="ORF">EZL74_08180</name>
</gene>
<reference evidence="8 9" key="1">
    <citation type="submission" date="2019-02" db="EMBL/GenBank/DDBJ databases">
        <title>Flavobacterium sp. RD-2-33 isolated from forest soil.</title>
        <authorList>
            <person name="Chaudhary D.K."/>
        </authorList>
    </citation>
    <scope>NUCLEOTIDE SEQUENCE [LARGE SCALE GENOMIC DNA]</scope>
    <source>
        <strain evidence="8 9">RD-2-33</strain>
    </source>
</reference>
<evidence type="ECO:0000256" key="1">
    <source>
        <dbReference type="ARBA" id="ARBA00000971"/>
    </source>
</evidence>
<comment type="catalytic activity">
    <reaction evidence="1 5 6">
        <text>[protein]-peptidylproline (omega=180) = [protein]-peptidylproline (omega=0)</text>
        <dbReference type="Rhea" id="RHEA:16237"/>
        <dbReference type="Rhea" id="RHEA-COMP:10747"/>
        <dbReference type="Rhea" id="RHEA-COMP:10748"/>
        <dbReference type="ChEBI" id="CHEBI:83833"/>
        <dbReference type="ChEBI" id="CHEBI:83834"/>
        <dbReference type="EC" id="5.2.1.8"/>
    </reaction>
</comment>
<evidence type="ECO:0000256" key="2">
    <source>
        <dbReference type="ARBA" id="ARBA00006577"/>
    </source>
</evidence>
<evidence type="ECO:0000256" key="6">
    <source>
        <dbReference type="RuleBase" id="RU003915"/>
    </source>
</evidence>
<dbReference type="EC" id="5.2.1.8" evidence="6"/>
<keyword evidence="9" id="KW-1185">Reference proteome</keyword>
<comment type="similarity">
    <text evidence="2 6">Belongs to the FKBP-type PPIase family.</text>
</comment>
<proteinExistence type="inferred from homology"/>
<evidence type="ECO:0000259" key="7">
    <source>
        <dbReference type="PROSITE" id="PS50059"/>
    </source>
</evidence>
<dbReference type="SUPFAM" id="SSF54534">
    <property type="entry name" value="FKBP-like"/>
    <property type="match status" value="1"/>
</dbReference>
<dbReference type="PANTHER" id="PTHR43811">
    <property type="entry name" value="FKBP-TYPE PEPTIDYL-PROLYL CIS-TRANS ISOMERASE FKPA"/>
    <property type="match status" value="1"/>
</dbReference>
<keyword evidence="3 5" id="KW-0697">Rotamase</keyword>
<comment type="caution">
    <text evidence="8">The sequence shown here is derived from an EMBL/GenBank/DDBJ whole genome shotgun (WGS) entry which is preliminary data.</text>
</comment>
<organism evidence="8 9">
    <name type="scientific">Flavobacterium silvisoli</name>
    <dbReference type="NCBI Taxonomy" id="2529433"/>
    <lineage>
        <taxon>Bacteria</taxon>
        <taxon>Pseudomonadati</taxon>
        <taxon>Bacteroidota</taxon>
        <taxon>Flavobacteriia</taxon>
        <taxon>Flavobacteriales</taxon>
        <taxon>Flavobacteriaceae</taxon>
        <taxon>Flavobacterium</taxon>
    </lineage>
</organism>
<dbReference type="RefSeq" id="WP_131476119.1">
    <property type="nucleotide sequence ID" value="NZ_SJPE01000008.1"/>
</dbReference>
<dbReference type="PROSITE" id="PS50059">
    <property type="entry name" value="FKBP_PPIASE"/>
    <property type="match status" value="1"/>
</dbReference>
<protein>
    <recommendedName>
        <fullName evidence="6">Peptidyl-prolyl cis-trans isomerase</fullName>
        <ecNumber evidence="6">5.2.1.8</ecNumber>
    </recommendedName>
</protein>
<dbReference type="Proteomes" id="UP000293300">
    <property type="component" value="Unassembled WGS sequence"/>
</dbReference>
<dbReference type="Pfam" id="PF00254">
    <property type="entry name" value="FKBP_C"/>
    <property type="match status" value="1"/>
</dbReference>
<dbReference type="AlphaFoldDB" id="A0A4Q9YY25"/>
<evidence type="ECO:0000313" key="8">
    <source>
        <dbReference type="EMBL" id="TBX68761.1"/>
    </source>
</evidence>
<feature type="domain" description="PPIase FKBP-type" evidence="7">
    <location>
        <begin position="92"/>
        <end position="179"/>
    </location>
</feature>
<dbReference type="GO" id="GO:0003755">
    <property type="term" value="F:peptidyl-prolyl cis-trans isomerase activity"/>
    <property type="evidence" value="ECO:0007669"/>
    <property type="project" value="UniProtKB-UniRule"/>
</dbReference>
<dbReference type="PANTHER" id="PTHR43811:SF19">
    <property type="entry name" value="39 KDA FK506-BINDING NUCLEAR PROTEIN"/>
    <property type="match status" value="1"/>
</dbReference>
<dbReference type="OrthoDB" id="1093155at2"/>
<dbReference type="InterPro" id="IPR046357">
    <property type="entry name" value="PPIase_dom_sf"/>
</dbReference>
<accession>A0A4Q9YY25</accession>
<dbReference type="EMBL" id="SJPE01000008">
    <property type="protein sequence ID" value="TBX68761.1"/>
    <property type="molecule type" value="Genomic_DNA"/>
</dbReference>
<evidence type="ECO:0000256" key="5">
    <source>
        <dbReference type="PROSITE-ProRule" id="PRU00277"/>
    </source>
</evidence>